<keyword evidence="1" id="KW-0472">Membrane</keyword>
<dbReference type="AlphaFoldDB" id="A0A9P6ZYU6"/>
<proteinExistence type="predicted"/>
<dbReference type="OrthoDB" id="2676893at2759"/>
<keyword evidence="1" id="KW-1133">Transmembrane helix</keyword>
<feature type="transmembrane region" description="Helical" evidence="1">
    <location>
        <begin position="35"/>
        <end position="57"/>
    </location>
</feature>
<accession>A0A9P6ZYU6</accession>
<dbReference type="Proteomes" id="UP000714275">
    <property type="component" value="Unassembled WGS sequence"/>
</dbReference>
<evidence type="ECO:0000256" key="1">
    <source>
        <dbReference type="SAM" id="Phobius"/>
    </source>
</evidence>
<dbReference type="EMBL" id="JABBWD010000015">
    <property type="protein sequence ID" value="KAG1778647.1"/>
    <property type="molecule type" value="Genomic_DNA"/>
</dbReference>
<sequence>DRTAYCKVLYSTHEGGDRIDRGTPHLCPGINGHCVIFWMLVILFPFAITALDAWWWYTKSGMARGQVTSTLCVRIVCLPLKHRTICLPGGDLFACVRSGVMAMLASVLWFLLGLSGITFEYIASSLESVVSQSGA</sequence>
<keyword evidence="1" id="KW-0812">Transmembrane</keyword>
<feature type="transmembrane region" description="Helical" evidence="1">
    <location>
        <begin position="100"/>
        <end position="123"/>
    </location>
</feature>
<comment type="caution">
    <text evidence="2">The sequence shown here is derived from an EMBL/GenBank/DDBJ whole genome shotgun (WGS) entry which is preliminary data.</text>
</comment>
<reference evidence="2" key="1">
    <citation type="journal article" date="2020" name="New Phytol.">
        <title>Comparative genomics reveals dynamic genome evolution in host specialist ectomycorrhizal fungi.</title>
        <authorList>
            <person name="Lofgren L.A."/>
            <person name="Nguyen N.H."/>
            <person name="Vilgalys R."/>
            <person name="Ruytinx J."/>
            <person name="Liao H.L."/>
            <person name="Branco S."/>
            <person name="Kuo A."/>
            <person name="LaButti K."/>
            <person name="Lipzen A."/>
            <person name="Andreopoulos W."/>
            <person name="Pangilinan J."/>
            <person name="Riley R."/>
            <person name="Hundley H."/>
            <person name="Na H."/>
            <person name="Barry K."/>
            <person name="Grigoriev I.V."/>
            <person name="Stajich J.E."/>
            <person name="Kennedy P.G."/>
        </authorList>
    </citation>
    <scope>NUCLEOTIDE SEQUENCE</scope>
    <source>
        <strain evidence="2">DOB743</strain>
    </source>
</reference>
<organism evidence="2 3">
    <name type="scientific">Suillus placidus</name>
    <dbReference type="NCBI Taxonomy" id="48579"/>
    <lineage>
        <taxon>Eukaryota</taxon>
        <taxon>Fungi</taxon>
        <taxon>Dikarya</taxon>
        <taxon>Basidiomycota</taxon>
        <taxon>Agaricomycotina</taxon>
        <taxon>Agaricomycetes</taxon>
        <taxon>Agaricomycetidae</taxon>
        <taxon>Boletales</taxon>
        <taxon>Suillineae</taxon>
        <taxon>Suillaceae</taxon>
        <taxon>Suillus</taxon>
    </lineage>
</organism>
<keyword evidence="3" id="KW-1185">Reference proteome</keyword>
<evidence type="ECO:0000313" key="2">
    <source>
        <dbReference type="EMBL" id="KAG1778647.1"/>
    </source>
</evidence>
<evidence type="ECO:0000313" key="3">
    <source>
        <dbReference type="Proteomes" id="UP000714275"/>
    </source>
</evidence>
<gene>
    <name evidence="2" type="ORF">EV702DRAFT_967992</name>
</gene>
<protein>
    <submittedName>
        <fullName evidence="2">Uncharacterized protein</fullName>
    </submittedName>
</protein>
<name>A0A9P6ZYU6_9AGAM</name>
<feature type="non-terminal residue" evidence="2">
    <location>
        <position position="1"/>
    </location>
</feature>